<proteinExistence type="inferred from homology"/>
<comment type="similarity">
    <text evidence="7">Belongs to the binding-protein-dependent transport system permease family.</text>
</comment>
<dbReference type="PROSITE" id="PS50928">
    <property type="entry name" value="ABC_TM1"/>
    <property type="match status" value="1"/>
</dbReference>
<evidence type="ECO:0000256" key="4">
    <source>
        <dbReference type="ARBA" id="ARBA00022692"/>
    </source>
</evidence>
<dbReference type="GO" id="GO:0055085">
    <property type="term" value="P:transmembrane transport"/>
    <property type="evidence" value="ECO:0007669"/>
    <property type="project" value="InterPro"/>
</dbReference>
<dbReference type="GO" id="GO:0005886">
    <property type="term" value="C:plasma membrane"/>
    <property type="evidence" value="ECO:0007669"/>
    <property type="project" value="UniProtKB-SubCell"/>
</dbReference>
<evidence type="ECO:0000259" key="8">
    <source>
        <dbReference type="PROSITE" id="PS50928"/>
    </source>
</evidence>
<feature type="transmembrane region" description="Helical" evidence="7">
    <location>
        <begin position="231"/>
        <end position="250"/>
    </location>
</feature>
<sequence length="308" mass="34335">MKQRKGLFITSFLVLPVALYAIMVISPFLQAFYYSMTNWTGTNPNYKFVGLDNFKRLFTNELYSVYLIPALKHNAFLLIAMPVIVIALALFFAFMLNVGGRSRGSRIRGVGGSKFYKIVFFFPQVLSVTVVGVLWGAIFRSDEYGFLNSILALVGIPTKPSGWLSDPDIVLLLVMLVMIWSSVGFYLVYFSAAMSSIPTEIYEASMLDGASRVQTFFKVTLPLLFESVQTAWIYLGIIALDAFALVFVMTPEQGGPNHSSEVLGGVMYHYFSSSKAAVACAVGVVLFFFTLTLVMVSLRATRRERVEY</sequence>
<dbReference type="PANTHER" id="PTHR30193:SF41">
    <property type="entry name" value="DIACETYLCHITOBIOSE UPTAKE SYSTEM PERMEASE PROTEIN NGCF"/>
    <property type="match status" value="1"/>
</dbReference>
<dbReference type="Proteomes" id="UP000548476">
    <property type="component" value="Unassembled WGS sequence"/>
</dbReference>
<feature type="transmembrane region" description="Helical" evidence="7">
    <location>
        <begin position="7"/>
        <end position="29"/>
    </location>
</feature>
<dbReference type="EMBL" id="JACHGT010000003">
    <property type="protein sequence ID" value="MBB6033838.1"/>
    <property type="molecule type" value="Genomic_DNA"/>
</dbReference>
<evidence type="ECO:0000256" key="3">
    <source>
        <dbReference type="ARBA" id="ARBA00022475"/>
    </source>
</evidence>
<keyword evidence="6 7" id="KW-0472">Membrane</keyword>
<dbReference type="SUPFAM" id="SSF161098">
    <property type="entry name" value="MetI-like"/>
    <property type="match status" value="1"/>
</dbReference>
<name>A0A841FJ27_9ACTN</name>
<evidence type="ECO:0000256" key="5">
    <source>
        <dbReference type="ARBA" id="ARBA00022989"/>
    </source>
</evidence>
<evidence type="ECO:0000256" key="1">
    <source>
        <dbReference type="ARBA" id="ARBA00004651"/>
    </source>
</evidence>
<accession>A0A841FJ27</accession>
<protein>
    <submittedName>
        <fullName evidence="9">N-acetylglucosamine transport system permease protein</fullName>
    </submittedName>
</protein>
<evidence type="ECO:0000256" key="6">
    <source>
        <dbReference type="ARBA" id="ARBA00023136"/>
    </source>
</evidence>
<gene>
    <name evidence="9" type="ORF">HNR73_001688</name>
</gene>
<keyword evidence="4 7" id="KW-0812">Transmembrane</keyword>
<organism evidence="9 10">
    <name type="scientific">Phytomonospora endophytica</name>
    <dbReference type="NCBI Taxonomy" id="714109"/>
    <lineage>
        <taxon>Bacteria</taxon>
        <taxon>Bacillati</taxon>
        <taxon>Actinomycetota</taxon>
        <taxon>Actinomycetes</taxon>
        <taxon>Micromonosporales</taxon>
        <taxon>Micromonosporaceae</taxon>
        <taxon>Phytomonospora</taxon>
    </lineage>
</organism>
<evidence type="ECO:0000313" key="9">
    <source>
        <dbReference type="EMBL" id="MBB6033838.1"/>
    </source>
</evidence>
<dbReference type="RefSeq" id="WP_184786696.1">
    <property type="nucleotide sequence ID" value="NZ_BONT01000013.1"/>
</dbReference>
<feature type="transmembrane region" description="Helical" evidence="7">
    <location>
        <begin position="276"/>
        <end position="298"/>
    </location>
</feature>
<dbReference type="AlphaFoldDB" id="A0A841FJ27"/>
<feature type="transmembrane region" description="Helical" evidence="7">
    <location>
        <begin position="118"/>
        <end position="138"/>
    </location>
</feature>
<dbReference type="InterPro" id="IPR035906">
    <property type="entry name" value="MetI-like_sf"/>
</dbReference>
<dbReference type="Gene3D" id="1.10.3720.10">
    <property type="entry name" value="MetI-like"/>
    <property type="match status" value="1"/>
</dbReference>
<dbReference type="InterPro" id="IPR000515">
    <property type="entry name" value="MetI-like"/>
</dbReference>
<keyword evidence="10" id="KW-1185">Reference proteome</keyword>
<evidence type="ECO:0000313" key="10">
    <source>
        <dbReference type="Proteomes" id="UP000548476"/>
    </source>
</evidence>
<dbReference type="Pfam" id="PF00528">
    <property type="entry name" value="BPD_transp_1"/>
    <property type="match status" value="1"/>
</dbReference>
<dbReference type="InterPro" id="IPR051393">
    <property type="entry name" value="ABC_transporter_permease"/>
</dbReference>
<evidence type="ECO:0000256" key="7">
    <source>
        <dbReference type="RuleBase" id="RU363032"/>
    </source>
</evidence>
<dbReference type="CDD" id="cd06261">
    <property type="entry name" value="TM_PBP2"/>
    <property type="match status" value="1"/>
</dbReference>
<keyword evidence="5 7" id="KW-1133">Transmembrane helix</keyword>
<keyword evidence="3" id="KW-1003">Cell membrane</keyword>
<comment type="caution">
    <text evidence="9">The sequence shown here is derived from an EMBL/GenBank/DDBJ whole genome shotgun (WGS) entry which is preliminary data.</text>
</comment>
<keyword evidence="2 7" id="KW-0813">Transport</keyword>
<feature type="domain" description="ABC transmembrane type-1" evidence="8">
    <location>
        <begin position="71"/>
        <end position="297"/>
    </location>
</feature>
<feature type="transmembrane region" description="Helical" evidence="7">
    <location>
        <begin position="75"/>
        <end position="98"/>
    </location>
</feature>
<feature type="transmembrane region" description="Helical" evidence="7">
    <location>
        <begin position="169"/>
        <end position="189"/>
    </location>
</feature>
<dbReference type="PANTHER" id="PTHR30193">
    <property type="entry name" value="ABC TRANSPORTER PERMEASE PROTEIN"/>
    <property type="match status" value="1"/>
</dbReference>
<reference evidence="9 10" key="1">
    <citation type="submission" date="2020-08" db="EMBL/GenBank/DDBJ databases">
        <title>Genomic Encyclopedia of Type Strains, Phase IV (KMG-IV): sequencing the most valuable type-strain genomes for metagenomic binning, comparative biology and taxonomic classification.</title>
        <authorList>
            <person name="Goeker M."/>
        </authorList>
    </citation>
    <scope>NUCLEOTIDE SEQUENCE [LARGE SCALE GENOMIC DNA]</scope>
    <source>
        <strain evidence="9 10">YIM 65646</strain>
    </source>
</reference>
<comment type="subcellular location">
    <subcellularLocation>
        <location evidence="1 7">Cell membrane</location>
        <topology evidence="1 7">Multi-pass membrane protein</topology>
    </subcellularLocation>
</comment>
<evidence type="ECO:0000256" key="2">
    <source>
        <dbReference type="ARBA" id="ARBA00022448"/>
    </source>
</evidence>